<organism evidence="4 5">
    <name type="scientific">Fibrivirga algicola</name>
    <dbReference type="NCBI Taxonomy" id="2950420"/>
    <lineage>
        <taxon>Bacteria</taxon>
        <taxon>Pseudomonadati</taxon>
        <taxon>Bacteroidota</taxon>
        <taxon>Cytophagia</taxon>
        <taxon>Cytophagales</taxon>
        <taxon>Spirosomataceae</taxon>
        <taxon>Fibrivirga</taxon>
    </lineage>
</organism>
<protein>
    <submittedName>
        <fullName evidence="4">Lytic transglycosylase domain-containing protein</fullName>
    </submittedName>
</protein>
<dbReference type="PANTHER" id="PTHR37423:SF2">
    <property type="entry name" value="MEMBRANE-BOUND LYTIC MUREIN TRANSGLYCOSYLASE C"/>
    <property type="match status" value="1"/>
</dbReference>
<dbReference type="Gene3D" id="1.10.530.10">
    <property type="match status" value="1"/>
</dbReference>
<comment type="similarity">
    <text evidence="1">Belongs to the transglycosylase Slt family.</text>
</comment>
<name>A0ABX0QQM3_9BACT</name>
<dbReference type="RefSeq" id="WP_166693842.1">
    <property type="nucleotide sequence ID" value="NZ_WAEL01000011.1"/>
</dbReference>
<dbReference type="InterPro" id="IPR023346">
    <property type="entry name" value="Lysozyme-like_dom_sf"/>
</dbReference>
<keyword evidence="2" id="KW-0732">Signal</keyword>
<feature type="domain" description="Transglycosylase SLT" evidence="3">
    <location>
        <begin position="83"/>
        <end position="182"/>
    </location>
</feature>
<sequence length="416" mass="46356">MKILFLSLSLSLAAHFLIHAQPAPTGTIPATDDLRFCGETLPGYLPLVAQRWQKTVVRRARYTDDLLEIQRKAAVLFPIIEPILEQNAIPKDLKYLALVESELKNRALSRKGAAGLWQLMPQTARKLGLSVRRRHDERYDVRKSTQAACRYLWELYRQTGSWMLAASAYNSGPTYIAQLQKRKAVDHPLMLPFAKAETQLYVYQAIAYKELLTRPGNYSDLLSSKSILALTRRTGVVSPAERKELLAVIETPHPETDSENVPEAMSASSLADAAVVIAGTGTSETVRITEVRPVTLTETKATPVSQAVSRFWPVVQTRSLTNNTLSEGQLFVFEVTSPQTVDDVTLAVGDMVYAHVEVIDQGARRVYLRADRVMSSQTRETRPLRLVAVEKGHVPGVPMPVRDALASGWQLAWEKL</sequence>
<keyword evidence="5" id="KW-1185">Reference proteome</keyword>
<evidence type="ECO:0000259" key="3">
    <source>
        <dbReference type="Pfam" id="PF01464"/>
    </source>
</evidence>
<evidence type="ECO:0000256" key="1">
    <source>
        <dbReference type="ARBA" id="ARBA00007734"/>
    </source>
</evidence>
<feature type="chain" id="PRO_5046128508" evidence="2">
    <location>
        <begin position="21"/>
        <end position="416"/>
    </location>
</feature>
<reference evidence="4" key="1">
    <citation type="submission" date="2024-05" db="EMBL/GenBank/DDBJ databases">
        <authorList>
            <person name="Jung D.-H."/>
        </authorList>
    </citation>
    <scope>NUCLEOTIDE SEQUENCE</scope>
    <source>
        <strain evidence="4">JA-25</strain>
    </source>
</reference>
<dbReference type="PANTHER" id="PTHR37423">
    <property type="entry name" value="SOLUBLE LYTIC MUREIN TRANSGLYCOSYLASE-RELATED"/>
    <property type="match status" value="1"/>
</dbReference>
<dbReference type="EMBL" id="WAEL01000011">
    <property type="protein sequence ID" value="NID13252.1"/>
    <property type="molecule type" value="Genomic_DNA"/>
</dbReference>
<dbReference type="SUPFAM" id="SSF53955">
    <property type="entry name" value="Lysozyme-like"/>
    <property type="match status" value="1"/>
</dbReference>
<comment type="caution">
    <text evidence="4">The sequence shown here is derived from an EMBL/GenBank/DDBJ whole genome shotgun (WGS) entry which is preliminary data.</text>
</comment>
<dbReference type="Proteomes" id="UP000606008">
    <property type="component" value="Unassembled WGS sequence"/>
</dbReference>
<accession>A0ABX0QQM3</accession>
<evidence type="ECO:0000313" key="5">
    <source>
        <dbReference type="Proteomes" id="UP000606008"/>
    </source>
</evidence>
<evidence type="ECO:0000256" key="2">
    <source>
        <dbReference type="SAM" id="SignalP"/>
    </source>
</evidence>
<dbReference type="CDD" id="cd16894">
    <property type="entry name" value="MltD-like"/>
    <property type="match status" value="1"/>
</dbReference>
<dbReference type="InterPro" id="IPR008258">
    <property type="entry name" value="Transglycosylase_SLT_dom_1"/>
</dbReference>
<evidence type="ECO:0000313" key="4">
    <source>
        <dbReference type="EMBL" id="NID13252.1"/>
    </source>
</evidence>
<proteinExistence type="inferred from homology"/>
<gene>
    <name evidence="4" type="ORF">F7231_23980</name>
</gene>
<feature type="signal peptide" evidence="2">
    <location>
        <begin position="1"/>
        <end position="20"/>
    </location>
</feature>
<dbReference type="Pfam" id="PF01464">
    <property type="entry name" value="SLT"/>
    <property type="match status" value="1"/>
</dbReference>